<comment type="subcellular location">
    <subcellularLocation>
        <location evidence="1">Cell inner membrane</location>
        <topology evidence="1">Multi-pass membrane protein</topology>
    </subcellularLocation>
</comment>
<feature type="transmembrane region" description="Helical" evidence="8">
    <location>
        <begin position="270"/>
        <end position="289"/>
    </location>
</feature>
<dbReference type="PROSITE" id="PS50850">
    <property type="entry name" value="MFS"/>
    <property type="match status" value="1"/>
</dbReference>
<dbReference type="GO" id="GO:0015528">
    <property type="term" value="F:lactose:proton symporter activity"/>
    <property type="evidence" value="ECO:0007669"/>
    <property type="project" value="TreeGrafter"/>
</dbReference>
<keyword evidence="4" id="KW-0997">Cell inner membrane</keyword>
<dbReference type="GO" id="GO:0030395">
    <property type="term" value="F:lactose binding"/>
    <property type="evidence" value="ECO:0007669"/>
    <property type="project" value="TreeGrafter"/>
</dbReference>
<evidence type="ECO:0000313" key="10">
    <source>
        <dbReference type="EMBL" id="WGZ91210.1"/>
    </source>
</evidence>
<dbReference type="PANTHER" id="PTHR23522">
    <property type="entry name" value="BLL5896 PROTEIN"/>
    <property type="match status" value="1"/>
</dbReference>
<evidence type="ECO:0000256" key="8">
    <source>
        <dbReference type="SAM" id="Phobius"/>
    </source>
</evidence>
<reference evidence="10" key="1">
    <citation type="journal article" date="2023" name="Int. J. Mol. Sci.">
        <title>Metagenomics Revealed a New Genus 'Candidatus Thiocaldithrix dubininis' gen. nov., sp. nov. and a New Species 'Candidatus Thiothrix putei' sp. nov. in the Family Thiotrichaceae, Some Members of Which Have Traits of Both Na+- and H+-Motive Energetics.</title>
        <authorList>
            <person name="Ravin N.V."/>
            <person name="Muntyan M.S."/>
            <person name="Smolyakov D.D."/>
            <person name="Rudenko T.S."/>
            <person name="Beletsky A.V."/>
            <person name="Mardanov A.V."/>
            <person name="Grabovich M.Y."/>
        </authorList>
    </citation>
    <scope>NUCLEOTIDE SEQUENCE</scope>
    <source>
        <strain evidence="10">GKL-01</strain>
    </source>
</reference>
<reference evidence="10" key="2">
    <citation type="submission" date="2023-04" db="EMBL/GenBank/DDBJ databases">
        <authorList>
            <person name="Beletskiy A.V."/>
            <person name="Mardanov A.V."/>
            <person name="Ravin N.V."/>
        </authorList>
    </citation>
    <scope>NUCLEOTIDE SEQUENCE</scope>
    <source>
        <strain evidence="10">GKL-01</strain>
    </source>
</reference>
<evidence type="ECO:0000256" key="1">
    <source>
        <dbReference type="ARBA" id="ARBA00004429"/>
    </source>
</evidence>
<dbReference type="NCBIfam" id="NF037955">
    <property type="entry name" value="mfs"/>
    <property type="match status" value="1"/>
</dbReference>
<dbReference type="Gene3D" id="1.20.1250.20">
    <property type="entry name" value="MFS general substrate transporter like domains"/>
    <property type="match status" value="2"/>
</dbReference>
<dbReference type="PIRSF" id="PIRSF004925">
    <property type="entry name" value="HcaT"/>
    <property type="match status" value="1"/>
</dbReference>
<evidence type="ECO:0000256" key="2">
    <source>
        <dbReference type="ARBA" id="ARBA00022448"/>
    </source>
</evidence>
<keyword evidence="3" id="KW-1003">Cell membrane</keyword>
<sequence length="389" mass="43172">MNTSIPYARLSSFYFIYFAALGVFVPYWTVYLADVKGFSALQIGEIMALFMGTKVLAPLVWGWLVDHHGQRLRWIQLASFLTILCFALVYQATSFLDYLLLVAGFGFFWNAPLPQFEALTLNHLGLHVKRYSAIRLWGSIGFILAVISLPLLINRYGLTVVLHVQLLLFIAIFLSTWLVSDKTPVAAPHLQAKVSLTDILKHPSISLWLAACVLQQASHGAYYNFLSLYLADVGYNAWLISSLWALGVLAEVLLFLLMSPLMHKFGAERLFVLALGLTALRWLVLGEFVQTLPLLILAQLLHAATYGLFHASAIHIVHHIFPSALQGRGQALYSGVSYGLGGALGSLISGYTWYQFGAAQSFYVSSILVTLGLVFSLYAMRGVQRLYVA</sequence>
<name>A0AA95H847_9GAMM</name>
<keyword evidence="5 8" id="KW-0812">Transmembrane</keyword>
<organism evidence="10">
    <name type="scientific">Candidatus Thiocaldithrix dubininis</name>
    <dbReference type="NCBI Taxonomy" id="3080823"/>
    <lineage>
        <taxon>Bacteria</taxon>
        <taxon>Pseudomonadati</taxon>
        <taxon>Pseudomonadota</taxon>
        <taxon>Gammaproteobacteria</taxon>
        <taxon>Thiotrichales</taxon>
        <taxon>Thiotrichaceae</taxon>
        <taxon>Candidatus Thiocaldithrix</taxon>
    </lineage>
</organism>
<evidence type="ECO:0000259" key="9">
    <source>
        <dbReference type="PROSITE" id="PS50850"/>
    </source>
</evidence>
<evidence type="ECO:0000256" key="7">
    <source>
        <dbReference type="ARBA" id="ARBA00023136"/>
    </source>
</evidence>
<feature type="transmembrane region" description="Helical" evidence="8">
    <location>
        <begin position="295"/>
        <end position="320"/>
    </location>
</feature>
<protein>
    <submittedName>
        <fullName evidence="10">MFS transporter</fullName>
    </submittedName>
</protein>
<dbReference type="InterPro" id="IPR020846">
    <property type="entry name" value="MFS_dom"/>
</dbReference>
<feature type="transmembrane region" description="Helical" evidence="8">
    <location>
        <begin position="134"/>
        <end position="153"/>
    </location>
</feature>
<dbReference type="InterPro" id="IPR026032">
    <property type="entry name" value="HcaT-like"/>
</dbReference>
<feature type="transmembrane region" description="Helical" evidence="8">
    <location>
        <begin position="332"/>
        <end position="354"/>
    </location>
</feature>
<keyword evidence="2" id="KW-0813">Transport</keyword>
<evidence type="ECO:0000256" key="3">
    <source>
        <dbReference type="ARBA" id="ARBA00022475"/>
    </source>
</evidence>
<dbReference type="Pfam" id="PF12832">
    <property type="entry name" value="MFS_1_like"/>
    <property type="match status" value="1"/>
</dbReference>
<feature type="transmembrane region" description="Helical" evidence="8">
    <location>
        <begin position="159"/>
        <end position="179"/>
    </location>
</feature>
<dbReference type="InterPro" id="IPR024989">
    <property type="entry name" value="MFS_assoc_dom"/>
</dbReference>
<feature type="transmembrane region" description="Helical" evidence="8">
    <location>
        <begin position="72"/>
        <end position="89"/>
    </location>
</feature>
<feature type="domain" description="Major facilitator superfamily (MFS) profile" evidence="9">
    <location>
        <begin position="1"/>
        <end position="384"/>
    </location>
</feature>
<feature type="transmembrane region" description="Helical" evidence="8">
    <location>
        <begin position="360"/>
        <end position="380"/>
    </location>
</feature>
<feature type="transmembrane region" description="Helical" evidence="8">
    <location>
        <begin position="43"/>
        <end position="65"/>
    </location>
</feature>
<keyword evidence="7 8" id="KW-0472">Membrane</keyword>
<proteinExistence type="predicted"/>
<feature type="transmembrane region" description="Helical" evidence="8">
    <location>
        <begin position="12"/>
        <end position="31"/>
    </location>
</feature>
<accession>A0AA95H847</accession>
<feature type="transmembrane region" description="Helical" evidence="8">
    <location>
        <begin position="237"/>
        <end position="258"/>
    </location>
</feature>
<dbReference type="Proteomes" id="UP001300672">
    <property type="component" value="Chromosome"/>
</dbReference>
<dbReference type="EMBL" id="CP124755">
    <property type="protein sequence ID" value="WGZ91210.1"/>
    <property type="molecule type" value="Genomic_DNA"/>
</dbReference>
<gene>
    <name evidence="10" type="ORF">QJT80_01775</name>
</gene>
<dbReference type="KEGG" id="tdu:QJT80_01775"/>
<dbReference type="InterPro" id="IPR036259">
    <property type="entry name" value="MFS_trans_sf"/>
</dbReference>
<keyword evidence="6 8" id="KW-1133">Transmembrane helix</keyword>
<evidence type="ECO:0000256" key="4">
    <source>
        <dbReference type="ARBA" id="ARBA00022519"/>
    </source>
</evidence>
<dbReference type="GO" id="GO:0005886">
    <property type="term" value="C:plasma membrane"/>
    <property type="evidence" value="ECO:0007669"/>
    <property type="project" value="UniProtKB-SubCell"/>
</dbReference>
<dbReference type="AlphaFoldDB" id="A0AA95H847"/>
<evidence type="ECO:0000256" key="6">
    <source>
        <dbReference type="ARBA" id="ARBA00022989"/>
    </source>
</evidence>
<dbReference type="PANTHER" id="PTHR23522:SF10">
    <property type="entry name" value="3-PHENYLPROPIONIC ACID TRANSPORTER-RELATED"/>
    <property type="match status" value="1"/>
</dbReference>
<evidence type="ECO:0000256" key="5">
    <source>
        <dbReference type="ARBA" id="ARBA00022692"/>
    </source>
</evidence>
<dbReference type="SUPFAM" id="SSF103473">
    <property type="entry name" value="MFS general substrate transporter"/>
    <property type="match status" value="1"/>
</dbReference>